<feature type="domain" description="Peptidase A1" evidence="7">
    <location>
        <begin position="68"/>
        <end position="431"/>
    </location>
</feature>
<dbReference type="GO" id="GO:0004190">
    <property type="term" value="F:aspartic-type endopeptidase activity"/>
    <property type="evidence" value="ECO:0007669"/>
    <property type="project" value="UniProtKB-KW"/>
</dbReference>
<dbReference type="InterPro" id="IPR034161">
    <property type="entry name" value="Pepsin-like_plant"/>
</dbReference>
<dbReference type="GO" id="GO:0006508">
    <property type="term" value="P:proteolysis"/>
    <property type="evidence" value="ECO:0007669"/>
    <property type="project" value="UniProtKB-KW"/>
</dbReference>
<dbReference type="AlphaFoldDB" id="A0A9Q0F3F8"/>
<reference evidence="8" key="1">
    <citation type="submission" date="2022-02" db="EMBL/GenBank/DDBJ databases">
        <authorList>
            <person name="Henning P.M."/>
            <person name="McCubbin A.G."/>
            <person name="Shore J.S."/>
        </authorList>
    </citation>
    <scope>NUCLEOTIDE SEQUENCE</scope>
    <source>
        <strain evidence="8">F60SS</strain>
        <tissue evidence="8">Leaves</tissue>
    </source>
</reference>
<comment type="similarity">
    <text evidence="1">Belongs to the peptidase A1 family.</text>
</comment>
<dbReference type="CDD" id="cd05476">
    <property type="entry name" value="pepsin_A_like_plant"/>
    <property type="match status" value="1"/>
</dbReference>
<dbReference type="PROSITE" id="PS51767">
    <property type="entry name" value="PEPTIDASE_A1"/>
    <property type="match status" value="1"/>
</dbReference>
<dbReference type="InterPro" id="IPR033121">
    <property type="entry name" value="PEPTIDASE_A1"/>
</dbReference>
<dbReference type="Proteomes" id="UP001141552">
    <property type="component" value="Unassembled WGS sequence"/>
</dbReference>
<evidence type="ECO:0000256" key="3">
    <source>
        <dbReference type="ARBA" id="ARBA00022750"/>
    </source>
</evidence>
<feature type="chain" id="PRO_5040378323" description="Peptidase A1 domain-containing protein" evidence="6">
    <location>
        <begin position="22"/>
        <end position="439"/>
    </location>
</feature>
<evidence type="ECO:0000256" key="6">
    <source>
        <dbReference type="SAM" id="SignalP"/>
    </source>
</evidence>
<organism evidence="8 9">
    <name type="scientific">Turnera subulata</name>
    <dbReference type="NCBI Taxonomy" id="218843"/>
    <lineage>
        <taxon>Eukaryota</taxon>
        <taxon>Viridiplantae</taxon>
        <taxon>Streptophyta</taxon>
        <taxon>Embryophyta</taxon>
        <taxon>Tracheophyta</taxon>
        <taxon>Spermatophyta</taxon>
        <taxon>Magnoliopsida</taxon>
        <taxon>eudicotyledons</taxon>
        <taxon>Gunneridae</taxon>
        <taxon>Pentapetalae</taxon>
        <taxon>rosids</taxon>
        <taxon>fabids</taxon>
        <taxon>Malpighiales</taxon>
        <taxon>Passifloraceae</taxon>
        <taxon>Turnera</taxon>
    </lineage>
</organism>
<sequence length="439" mass="47214">MRFCLVVVFVPFMALLSCIAAVQPNSINLGGNIHKSYWSSPITTLAGTGGSNSKLIAPPTRYATEFVFHVNVGIGTFDPAAGGSSSSFKSYNLAIDSGSDLTWIQCEDCSSPGNTCFPQKDPLYPSSQSKSYKPLDCNGVPCVFNKTISAGSYTSGVLATETFTFQSSDGTSLPIPNISFGCSRDSKNIKYVAASRPFPNPTSGVLSLGWGPRSFLSQIDSMSQGKFSYCIKPNNTEKTFLKFGQEVTPPKNPHVTPISQVGNLSSYYVNLQGISVGGLRLNFGPSDFALNKDGTGGTVIDSGALFALFKPPVYGAMFATLEATLSKNKFLKRVVFHKGFKDLCYVELSPEARKTIPGMTFHLENNADFEVKPEGLFLFAVLPEDTKGVPKGTMALCFAAFPSEFRTAIGALQHIGQKVVYDTKAKQLSFGPEDCDETS</sequence>
<evidence type="ECO:0000256" key="1">
    <source>
        <dbReference type="ARBA" id="ARBA00007447"/>
    </source>
</evidence>
<keyword evidence="4" id="KW-0378">Hydrolase</keyword>
<keyword evidence="9" id="KW-1185">Reference proteome</keyword>
<dbReference type="SUPFAM" id="SSF50630">
    <property type="entry name" value="Acid proteases"/>
    <property type="match status" value="1"/>
</dbReference>
<dbReference type="InterPro" id="IPR051708">
    <property type="entry name" value="Plant_Aspart_Prot_A1"/>
</dbReference>
<dbReference type="PANTHER" id="PTHR47967:SF136">
    <property type="match status" value="1"/>
</dbReference>
<accession>A0A9Q0F3F8</accession>
<dbReference type="InterPro" id="IPR032861">
    <property type="entry name" value="TAXi_N"/>
</dbReference>
<dbReference type="InterPro" id="IPR032799">
    <property type="entry name" value="TAXi_C"/>
</dbReference>
<evidence type="ECO:0000256" key="4">
    <source>
        <dbReference type="ARBA" id="ARBA00022801"/>
    </source>
</evidence>
<keyword evidence="3" id="KW-0064">Aspartyl protease</keyword>
<keyword evidence="2" id="KW-0645">Protease</keyword>
<comment type="caution">
    <text evidence="8">The sequence shown here is derived from an EMBL/GenBank/DDBJ whole genome shotgun (WGS) entry which is preliminary data.</text>
</comment>
<dbReference type="Pfam" id="PF14543">
    <property type="entry name" value="TAXi_N"/>
    <property type="match status" value="1"/>
</dbReference>
<protein>
    <recommendedName>
        <fullName evidence="7">Peptidase A1 domain-containing protein</fullName>
    </recommendedName>
</protein>
<evidence type="ECO:0000256" key="2">
    <source>
        <dbReference type="ARBA" id="ARBA00022670"/>
    </source>
</evidence>
<dbReference type="PANTHER" id="PTHR47967">
    <property type="entry name" value="OS07G0603500 PROTEIN-RELATED"/>
    <property type="match status" value="1"/>
</dbReference>
<reference evidence="8" key="2">
    <citation type="journal article" date="2023" name="Plants (Basel)">
        <title>Annotation of the Turnera subulata (Passifloraceae) Draft Genome Reveals the S-Locus Evolved after the Divergence of Turneroideae from Passifloroideae in a Stepwise Manner.</title>
        <authorList>
            <person name="Henning P.M."/>
            <person name="Roalson E.H."/>
            <person name="Mir W."/>
            <person name="McCubbin A.G."/>
            <person name="Shore J.S."/>
        </authorList>
    </citation>
    <scope>NUCLEOTIDE SEQUENCE</scope>
    <source>
        <strain evidence="8">F60SS</strain>
    </source>
</reference>
<gene>
    <name evidence="8" type="ORF">Tsubulata_017667</name>
</gene>
<evidence type="ECO:0000256" key="5">
    <source>
        <dbReference type="ARBA" id="ARBA00023180"/>
    </source>
</evidence>
<proteinExistence type="inferred from homology"/>
<evidence type="ECO:0000259" key="7">
    <source>
        <dbReference type="PROSITE" id="PS51767"/>
    </source>
</evidence>
<dbReference type="EMBL" id="JAKUCV010007542">
    <property type="protein sequence ID" value="KAJ4822921.1"/>
    <property type="molecule type" value="Genomic_DNA"/>
</dbReference>
<evidence type="ECO:0000313" key="8">
    <source>
        <dbReference type="EMBL" id="KAJ4822921.1"/>
    </source>
</evidence>
<feature type="signal peptide" evidence="6">
    <location>
        <begin position="1"/>
        <end position="21"/>
    </location>
</feature>
<dbReference type="PROSITE" id="PS51257">
    <property type="entry name" value="PROKAR_LIPOPROTEIN"/>
    <property type="match status" value="1"/>
</dbReference>
<dbReference type="Gene3D" id="2.40.70.10">
    <property type="entry name" value="Acid Proteases"/>
    <property type="match status" value="2"/>
</dbReference>
<keyword evidence="6" id="KW-0732">Signal</keyword>
<evidence type="ECO:0000313" key="9">
    <source>
        <dbReference type="Proteomes" id="UP001141552"/>
    </source>
</evidence>
<dbReference type="OrthoDB" id="1739127at2759"/>
<dbReference type="Pfam" id="PF14541">
    <property type="entry name" value="TAXi_C"/>
    <property type="match status" value="1"/>
</dbReference>
<name>A0A9Q0F3F8_9ROSI</name>
<keyword evidence="5" id="KW-0325">Glycoprotein</keyword>
<dbReference type="InterPro" id="IPR021109">
    <property type="entry name" value="Peptidase_aspartic_dom_sf"/>
</dbReference>